<evidence type="ECO:0000256" key="3">
    <source>
        <dbReference type="HAMAP-Rule" id="MF_00608"/>
    </source>
</evidence>
<dbReference type="OrthoDB" id="25211at2157"/>
<evidence type="ECO:0000313" key="6">
    <source>
        <dbReference type="Proteomes" id="UP000001037"/>
    </source>
</evidence>
<dbReference type="InterPro" id="IPR029787">
    <property type="entry name" value="Nucleotide_cyclase"/>
</dbReference>
<dbReference type="InterPro" id="IPR043128">
    <property type="entry name" value="Rev_trsase/Diguanyl_cyclase"/>
</dbReference>
<comment type="similarity">
    <text evidence="3 4">Belongs to the archaeal-type GTP cyclohydrolase family.</text>
</comment>
<dbReference type="EMBL" id="CP002838">
    <property type="protein sequence ID" value="AEM39454.1"/>
    <property type="molecule type" value="Genomic_DNA"/>
</dbReference>
<dbReference type="Gene3D" id="3.30.70.270">
    <property type="match status" value="1"/>
</dbReference>
<dbReference type="FunCoup" id="G0EC84">
    <property type="interactions" value="9"/>
</dbReference>
<sequence length="248" mass="26990">MGFVVRLALYVLKGYREWTESLGEDREWLIQSKQGELHSMTSVEAALAGGIAIPFRHDVILVAASGVPGFKLEALKAAISRVSPVPVELRIGCDETPAGALDRGFRGEGCKEGSDALLLAHVDIDDITGFAAEHGLYASYLRIEELRYKLVDSLSDYGALVSYLGGDNIIVLLPFDRDALETLIDVVESEDAKAGIGFSYSARRAASLATKCLDSIRRLRGENKVRVCIEGEAPSWLRVYAWETGGLL</sequence>
<gene>
    <name evidence="3" type="primary">gch3</name>
    <name evidence="5" type="ordered locus">Pyrfu_1597</name>
</gene>
<dbReference type="Pfam" id="PF05165">
    <property type="entry name" value="GCH_III"/>
    <property type="match status" value="1"/>
</dbReference>
<organism evidence="5 6">
    <name type="scientific">Pyrolobus fumarii (strain DSM 11204 / 1A)</name>
    <dbReference type="NCBI Taxonomy" id="694429"/>
    <lineage>
        <taxon>Archaea</taxon>
        <taxon>Thermoproteota</taxon>
        <taxon>Thermoprotei</taxon>
        <taxon>Desulfurococcales</taxon>
        <taxon>Pyrodictiaceae</taxon>
        <taxon>Pyrolobus</taxon>
    </lineage>
</organism>
<keyword evidence="1 3" id="KW-0378">Hydrolase</keyword>
<dbReference type="HAMAP" id="MF_00608">
    <property type="entry name" value="GTP_cyclohydro_3"/>
    <property type="match status" value="1"/>
</dbReference>
<keyword evidence="6" id="KW-1185">Reference proteome</keyword>
<dbReference type="Proteomes" id="UP000001037">
    <property type="component" value="Chromosome"/>
</dbReference>
<protein>
    <recommendedName>
        <fullName evidence="3 4">GTP cyclohydrolase III</fullName>
        <ecNumber evidence="3 4">3.5.4.29</ecNumber>
    </recommendedName>
</protein>
<evidence type="ECO:0000313" key="5">
    <source>
        <dbReference type="EMBL" id="AEM39454.1"/>
    </source>
</evidence>
<dbReference type="GO" id="GO:0043740">
    <property type="term" value="F:GTP cyclohydrolase IIa activity"/>
    <property type="evidence" value="ECO:0007669"/>
    <property type="project" value="UniProtKB-UniRule"/>
</dbReference>
<dbReference type="STRING" id="694429.Pyrfu_1597"/>
<dbReference type="KEGG" id="pfm:Pyrfu_1597"/>
<dbReference type="Gene3D" id="3.30.70.1230">
    <property type="entry name" value="Nucleotide cyclase"/>
    <property type="match status" value="1"/>
</dbReference>
<dbReference type="PANTHER" id="PTHR42202:SF1">
    <property type="entry name" value="GTP CYCLOHYDROLASE III"/>
    <property type="match status" value="1"/>
</dbReference>
<dbReference type="EC" id="3.5.4.29" evidence="3 4"/>
<reference evidence="5 6" key="1">
    <citation type="journal article" date="2011" name="Stand. Genomic Sci.">
        <title>Complete genome sequence of the hyperthermophilic chemolithoautotroph Pyrolobus fumarii type strain (1A).</title>
        <authorList>
            <person name="Anderson I."/>
            <person name="Goker M."/>
            <person name="Nolan M."/>
            <person name="Lucas S."/>
            <person name="Hammon N."/>
            <person name="Deshpande S."/>
            <person name="Cheng J.F."/>
            <person name="Tapia R."/>
            <person name="Han C."/>
            <person name="Goodwin L."/>
            <person name="Pitluck S."/>
            <person name="Huntemann M."/>
            <person name="Liolios K."/>
            <person name="Ivanova N."/>
            <person name="Pagani I."/>
            <person name="Mavromatis K."/>
            <person name="Ovchinikova G."/>
            <person name="Pati A."/>
            <person name="Chen A."/>
            <person name="Palaniappan K."/>
            <person name="Land M."/>
            <person name="Hauser L."/>
            <person name="Brambilla E.M."/>
            <person name="Huber H."/>
            <person name="Yasawong M."/>
            <person name="Rohde M."/>
            <person name="Spring S."/>
            <person name="Abt B."/>
            <person name="Sikorski J."/>
            <person name="Wirth R."/>
            <person name="Detter J.C."/>
            <person name="Woyke T."/>
            <person name="Bristow J."/>
            <person name="Eisen J.A."/>
            <person name="Markowitz V."/>
            <person name="Hugenholtz P."/>
            <person name="Kyrpides N.C."/>
            <person name="Klenk H.P."/>
            <person name="Lapidus A."/>
        </authorList>
    </citation>
    <scope>NUCLEOTIDE SEQUENCE [LARGE SCALE GENOMIC DNA]</scope>
    <source>
        <strain evidence="6">DSM 11204 / 1A</strain>
    </source>
</reference>
<dbReference type="eggNOG" id="arCOG04202">
    <property type="taxonomic scope" value="Archaea"/>
</dbReference>
<name>G0EC84_PYRF1</name>
<dbReference type="InParanoid" id="G0EC84"/>
<dbReference type="PANTHER" id="PTHR42202">
    <property type="entry name" value="GTP CYCLOHYDROLASE III"/>
    <property type="match status" value="1"/>
</dbReference>
<dbReference type="PIRSF" id="PIRSF009265">
    <property type="entry name" value="GTP_cyclohydro_3"/>
    <property type="match status" value="1"/>
</dbReference>
<evidence type="ECO:0000256" key="1">
    <source>
        <dbReference type="ARBA" id="ARBA00022801"/>
    </source>
</evidence>
<keyword evidence="3" id="KW-0547">Nucleotide-binding</keyword>
<comment type="function">
    <text evidence="3 4">Catalyzes the formation of 2-amino-5-formylamino-6-ribofuranosylamino-4(3H)-pyrimidinone ribonucleotide monophosphate and inorganic phosphate from GTP. Also has an independent pyrophosphate phosphohydrolase activity.</text>
</comment>
<dbReference type="InterPro" id="IPR007839">
    <property type="entry name" value="GTP_CycHdrlase_3"/>
</dbReference>
<dbReference type="HOGENOM" id="CLU_080076_0_0_2"/>
<comment type="catalytic activity">
    <reaction evidence="3 4">
        <text>GTP + 3 H2O = 2-amino-5-formylamino-6-(5-phospho-D-ribosylamino)pyrimidin-4(3H)-one + 2 phosphate + 2 H(+)</text>
        <dbReference type="Rhea" id="RHEA:22468"/>
        <dbReference type="ChEBI" id="CHEBI:15377"/>
        <dbReference type="ChEBI" id="CHEBI:15378"/>
        <dbReference type="ChEBI" id="CHEBI:37565"/>
        <dbReference type="ChEBI" id="CHEBI:43474"/>
        <dbReference type="ChEBI" id="CHEBI:57258"/>
        <dbReference type="EC" id="3.5.4.29"/>
    </reaction>
</comment>
<dbReference type="AlphaFoldDB" id="G0EC84"/>
<dbReference type="GO" id="GO:0005525">
    <property type="term" value="F:GTP binding"/>
    <property type="evidence" value="ECO:0007669"/>
    <property type="project" value="UniProtKB-KW"/>
</dbReference>
<keyword evidence="2 3" id="KW-0342">GTP-binding</keyword>
<accession>G0EC84</accession>
<evidence type="ECO:0000256" key="4">
    <source>
        <dbReference type="PIRNR" id="PIRNR009265"/>
    </source>
</evidence>
<proteinExistence type="inferred from homology"/>
<evidence type="ECO:0000256" key="2">
    <source>
        <dbReference type="ARBA" id="ARBA00023134"/>
    </source>
</evidence>